<accession>A0A9X7YNQ5</accession>
<keyword evidence="3" id="KW-1185">Reference proteome</keyword>
<feature type="domain" description="DUF4124" evidence="1">
    <location>
        <begin position="15"/>
        <end position="56"/>
    </location>
</feature>
<dbReference type="EMBL" id="CP046056">
    <property type="protein sequence ID" value="QQD23999.1"/>
    <property type="molecule type" value="Genomic_DNA"/>
</dbReference>
<reference evidence="2 3" key="1">
    <citation type="submission" date="2019-11" db="EMBL/GenBank/DDBJ databases">
        <title>Venatorbacter sp. nov. a predator of Campylobacter and other Gram-negative bacteria.</title>
        <authorList>
            <person name="Saeedi A."/>
            <person name="Cummings N.J."/>
            <person name="Connerton I.F."/>
            <person name="Connerton P.L."/>
        </authorList>
    </citation>
    <scope>NUCLEOTIDE SEQUENCE [LARGE SCALE GENOMIC DNA]</scope>
    <source>
        <strain evidence="2">XL5</strain>
    </source>
</reference>
<dbReference type="KEGG" id="vcw:GJQ55_05665"/>
<gene>
    <name evidence="2" type="ORF">GJQ55_05665</name>
</gene>
<dbReference type="Proteomes" id="UP000596074">
    <property type="component" value="Chromosome"/>
</dbReference>
<protein>
    <submittedName>
        <fullName evidence="2">DUF4124 domain-containing protein</fullName>
    </submittedName>
</protein>
<sequence length="320" mass="36536">MCRPNAAAALIKALLLLLVIPLASASGIYRWVDADGRVHFSDRPLQQNAETITLKHQASGWQPMAIQVTTAGSLQNRPAPLDMARIQSEVNGIYRFYQQTLYFDFLRSVPVNIQLLENRAEYIRHVWDTAQWDASKTLGVYMPKTHSIVLYLHEEKTGGLESTYATIRHEVSHAILHSLTGRLPDWLNEGMAEQMETLGFSGNAFTITAHPRNKRGLLARRQQAMPVLQFVELRSDHWRKSNHQHGINQEMAGQLVYMLLSTDYGRSLITRLLQDYKRGVNMRSYYLLDQHYIGGAKALEIHWNNWLASNMAAPAQIEMR</sequence>
<proteinExistence type="predicted"/>
<evidence type="ECO:0000259" key="1">
    <source>
        <dbReference type="Pfam" id="PF13511"/>
    </source>
</evidence>
<name>A0A9X7YNQ5_9GAMM</name>
<organism evidence="2 3">
    <name type="scientific">Venatoribacter cucullus</name>
    <dbReference type="NCBI Taxonomy" id="2661630"/>
    <lineage>
        <taxon>Bacteria</taxon>
        <taxon>Pseudomonadati</taxon>
        <taxon>Pseudomonadota</taxon>
        <taxon>Gammaproteobacteria</taxon>
        <taxon>Oceanospirillales</taxon>
        <taxon>Oceanospirillaceae</taxon>
        <taxon>Venatoribacter</taxon>
    </lineage>
</organism>
<dbReference type="AlphaFoldDB" id="A0A9X7YNQ5"/>
<evidence type="ECO:0000313" key="2">
    <source>
        <dbReference type="EMBL" id="QQD23999.1"/>
    </source>
</evidence>
<evidence type="ECO:0000313" key="3">
    <source>
        <dbReference type="Proteomes" id="UP000596074"/>
    </source>
</evidence>
<dbReference type="InterPro" id="IPR025392">
    <property type="entry name" value="DUF4124"/>
</dbReference>
<dbReference type="Pfam" id="PF13511">
    <property type="entry name" value="DUF4124"/>
    <property type="match status" value="1"/>
</dbReference>